<dbReference type="PANTHER" id="PTHR13774">
    <property type="entry name" value="PHENAZINE BIOSYNTHESIS PROTEIN"/>
    <property type="match status" value="1"/>
</dbReference>
<comment type="caution">
    <text evidence="3">The sequence shown here is derived from an EMBL/GenBank/DDBJ whole genome shotgun (WGS) entry which is preliminary data.</text>
</comment>
<proteinExistence type="inferred from homology"/>
<dbReference type="EMBL" id="JBDLBR010000003">
    <property type="protein sequence ID" value="MEN7537450.1"/>
    <property type="molecule type" value="Genomic_DNA"/>
</dbReference>
<dbReference type="RefSeq" id="WP_346784904.1">
    <property type="nucleotide sequence ID" value="NZ_JBDLBR010000003.1"/>
</dbReference>
<dbReference type="InterPro" id="IPR003719">
    <property type="entry name" value="Phenazine_PhzF-like"/>
</dbReference>
<dbReference type="Proteomes" id="UP001484535">
    <property type="component" value="Unassembled WGS sequence"/>
</dbReference>
<dbReference type="PANTHER" id="PTHR13774:SF17">
    <property type="entry name" value="PHENAZINE BIOSYNTHESIS-LIKE DOMAIN-CONTAINING PROTEIN"/>
    <property type="match status" value="1"/>
</dbReference>
<reference evidence="3 4" key="1">
    <citation type="submission" date="2024-05" db="EMBL/GenBank/DDBJ databases">
        <authorList>
            <person name="Park S."/>
        </authorList>
    </citation>
    <scope>NUCLEOTIDE SEQUENCE [LARGE SCALE GENOMIC DNA]</scope>
    <source>
        <strain evidence="3 4">DGU5</strain>
    </source>
</reference>
<accession>A0ABV0CX80</accession>
<dbReference type="SUPFAM" id="SSF54506">
    <property type="entry name" value="Diaminopimelate epimerase-like"/>
    <property type="match status" value="1"/>
</dbReference>
<organism evidence="3 4">
    <name type="scientific">Aurantiacibacter flavus</name>
    <dbReference type="NCBI Taxonomy" id="3145232"/>
    <lineage>
        <taxon>Bacteria</taxon>
        <taxon>Pseudomonadati</taxon>
        <taxon>Pseudomonadota</taxon>
        <taxon>Alphaproteobacteria</taxon>
        <taxon>Sphingomonadales</taxon>
        <taxon>Erythrobacteraceae</taxon>
        <taxon>Aurantiacibacter</taxon>
    </lineage>
</organism>
<comment type="similarity">
    <text evidence="1">Belongs to the PhzF family.</text>
</comment>
<sequence>MTASPTNRVPYVHVDAFASRAFGGNQAAVMVLGEWLPDALLQQIAAENMFAETAFLVATPGGAAEFELRWFAPACEVALCGHATLAAGHVVLRQDDEREVIRFATRKAGVLAVSRAGEGYELALPAITSDDAPPAGIADGLGKAPAELAWSAKGYLVARYDSEAEVRALAPDMAQLASHGDMAFIATARGQETDVVSRVFVPGAGIPEDSVTGSAHAVLALFWPERLGKESFSAHQASARGGDLQCRVEGDKAMLTGQCVTVAEGLYYLPG</sequence>
<keyword evidence="2" id="KW-0413">Isomerase</keyword>
<dbReference type="PIRSF" id="PIRSF016184">
    <property type="entry name" value="PhzC_PhzF"/>
    <property type="match status" value="1"/>
</dbReference>
<gene>
    <name evidence="3" type="ORF">ABDJ38_09720</name>
</gene>
<keyword evidence="4" id="KW-1185">Reference proteome</keyword>
<evidence type="ECO:0000256" key="1">
    <source>
        <dbReference type="ARBA" id="ARBA00008270"/>
    </source>
</evidence>
<evidence type="ECO:0000313" key="4">
    <source>
        <dbReference type="Proteomes" id="UP001484535"/>
    </source>
</evidence>
<dbReference type="Pfam" id="PF02567">
    <property type="entry name" value="PhzC-PhzF"/>
    <property type="match status" value="1"/>
</dbReference>
<protein>
    <submittedName>
        <fullName evidence="3">PhzF family phenazine biosynthesis protein</fullName>
    </submittedName>
</protein>
<dbReference type="NCBIfam" id="TIGR00654">
    <property type="entry name" value="PhzF_family"/>
    <property type="match status" value="1"/>
</dbReference>
<evidence type="ECO:0000313" key="3">
    <source>
        <dbReference type="EMBL" id="MEN7537450.1"/>
    </source>
</evidence>
<dbReference type="Gene3D" id="3.10.310.10">
    <property type="entry name" value="Diaminopimelate Epimerase, Chain A, domain 1"/>
    <property type="match status" value="2"/>
</dbReference>
<name>A0ABV0CX80_9SPHN</name>
<evidence type="ECO:0000256" key="2">
    <source>
        <dbReference type="ARBA" id="ARBA00023235"/>
    </source>
</evidence>